<evidence type="ECO:0000256" key="6">
    <source>
        <dbReference type="ARBA" id="ARBA00023136"/>
    </source>
</evidence>
<keyword evidence="6 11" id="KW-0472">Membrane</keyword>
<dbReference type="InterPro" id="IPR001807">
    <property type="entry name" value="ClC"/>
</dbReference>
<dbReference type="CDD" id="cd00400">
    <property type="entry name" value="Voltage_gated_ClC"/>
    <property type="match status" value="1"/>
</dbReference>
<feature type="transmembrane region" description="Helical" evidence="11">
    <location>
        <begin position="196"/>
        <end position="213"/>
    </location>
</feature>
<feature type="transmembrane region" description="Helical" evidence="11">
    <location>
        <begin position="266"/>
        <end position="284"/>
    </location>
</feature>
<dbReference type="PANTHER" id="PTHR43427">
    <property type="entry name" value="CHLORIDE CHANNEL PROTEIN CLC-E"/>
    <property type="match status" value="1"/>
</dbReference>
<feature type="transmembrane region" description="Helical" evidence="11">
    <location>
        <begin position="332"/>
        <end position="351"/>
    </location>
</feature>
<keyword evidence="9" id="KW-0407">Ion channel</keyword>
<dbReference type="InterPro" id="IPR046342">
    <property type="entry name" value="CBS_dom_sf"/>
</dbReference>
<evidence type="ECO:0000256" key="9">
    <source>
        <dbReference type="ARBA" id="ARBA00023303"/>
    </source>
</evidence>
<feature type="transmembrane region" description="Helical" evidence="11">
    <location>
        <begin position="225"/>
        <end position="254"/>
    </location>
</feature>
<evidence type="ECO:0000256" key="11">
    <source>
        <dbReference type="SAM" id="Phobius"/>
    </source>
</evidence>
<feature type="transmembrane region" description="Helical" evidence="11">
    <location>
        <begin position="358"/>
        <end position="385"/>
    </location>
</feature>
<name>A0A7V8FTC2_9BURK</name>
<dbReference type="PRINTS" id="PR00762">
    <property type="entry name" value="CLCHANNEL"/>
</dbReference>
<dbReference type="Pfam" id="PF00571">
    <property type="entry name" value="CBS"/>
    <property type="match status" value="2"/>
</dbReference>
<dbReference type="InterPro" id="IPR050368">
    <property type="entry name" value="ClC-type_chloride_channel"/>
</dbReference>
<dbReference type="Gene3D" id="3.10.580.10">
    <property type="entry name" value="CBS-domain"/>
    <property type="match status" value="1"/>
</dbReference>
<comment type="caution">
    <text evidence="13">The sequence shown here is derived from an EMBL/GenBank/DDBJ whole genome shotgun (WGS) entry which is preliminary data.</text>
</comment>
<evidence type="ECO:0000256" key="7">
    <source>
        <dbReference type="ARBA" id="ARBA00023173"/>
    </source>
</evidence>
<evidence type="ECO:0000313" key="13">
    <source>
        <dbReference type="EMBL" id="KAF1037455.1"/>
    </source>
</evidence>
<dbReference type="SMART" id="SM00116">
    <property type="entry name" value="CBS"/>
    <property type="match status" value="2"/>
</dbReference>
<dbReference type="EMBL" id="WNDX01000181">
    <property type="protein sequence ID" value="KAF1037455.1"/>
    <property type="molecule type" value="Genomic_DNA"/>
</dbReference>
<evidence type="ECO:0000256" key="5">
    <source>
        <dbReference type="ARBA" id="ARBA00023065"/>
    </source>
</evidence>
<dbReference type="PANTHER" id="PTHR43427:SF6">
    <property type="entry name" value="CHLORIDE CHANNEL PROTEIN CLC-E"/>
    <property type="match status" value="1"/>
</dbReference>
<dbReference type="Pfam" id="PF00654">
    <property type="entry name" value="Voltage_CLC"/>
    <property type="match status" value="1"/>
</dbReference>
<accession>A0A7V8FTC2</accession>
<dbReference type="InterPro" id="IPR014743">
    <property type="entry name" value="Cl-channel_core"/>
</dbReference>
<comment type="subcellular location">
    <subcellularLocation>
        <location evidence="1">Membrane</location>
        <topology evidence="1">Multi-pass membrane protein</topology>
    </subcellularLocation>
</comment>
<dbReference type="InterPro" id="IPR000644">
    <property type="entry name" value="CBS_dom"/>
</dbReference>
<evidence type="ECO:0000256" key="10">
    <source>
        <dbReference type="PROSITE-ProRule" id="PRU00703"/>
    </source>
</evidence>
<evidence type="ECO:0000259" key="12">
    <source>
        <dbReference type="PROSITE" id="PS51371"/>
    </source>
</evidence>
<evidence type="ECO:0000256" key="3">
    <source>
        <dbReference type="ARBA" id="ARBA00022692"/>
    </source>
</evidence>
<keyword evidence="2" id="KW-0813">Transport</keyword>
<protein>
    <submittedName>
        <fullName evidence="13">H(+)/Cl(-) exchange transporter ClcA</fullName>
    </submittedName>
</protein>
<dbReference type="SUPFAM" id="SSF54631">
    <property type="entry name" value="CBS-domain pair"/>
    <property type="match status" value="1"/>
</dbReference>
<gene>
    <name evidence="13" type="primary">clcA_2</name>
    <name evidence="13" type="ORF">GAK35_03928</name>
</gene>
<dbReference type="Proteomes" id="UP000462435">
    <property type="component" value="Unassembled WGS sequence"/>
</dbReference>
<dbReference type="PROSITE" id="PS51371">
    <property type="entry name" value="CBS"/>
    <property type="match status" value="1"/>
</dbReference>
<keyword evidence="3 11" id="KW-0812">Transmembrane</keyword>
<organism evidence="13 14">
    <name type="scientific">Herbaspirillum frisingense</name>
    <dbReference type="NCBI Taxonomy" id="92645"/>
    <lineage>
        <taxon>Bacteria</taxon>
        <taxon>Pseudomonadati</taxon>
        <taxon>Pseudomonadota</taxon>
        <taxon>Betaproteobacteria</taxon>
        <taxon>Burkholderiales</taxon>
        <taxon>Oxalobacteraceae</taxon>
        <taxon>Herbaspirillum</taxon>
    </lineage>
</organism>
<feature type="transmembrane region" description="Helical" evidence="11">
    <location>
        <begin position="12"/>
        <end position="41"/>
    </location>
</feature>
<keyword evidence="10" id="KW-0129">CBS domain</keyword>
<evidence type="ECO:0000256" key="1">
    <source>
        <dbReference type="ARBA" id="ARBA00004141"/>
    </source>
</evidence>
<dbReference type="GO" id="GO:0005254">
    <property type="term" value="F:chloride channel activity"/>
    <property type="evidence" value="ECO:0007669"/>
    <property type="project" value="UniProtKB-KW"/>
</dbReference>
<dbReference type="GO" id="GO:0034707">
    <property type="term" value="C:chloride channel complex"/>
    <property type="evidence" value="ECO:0007669"/>
    <property type="project" value="UniProtKB-KW"/>
</dbReference>
<proteinExistence type="predicted"/>
<feature type="transmembrane region" description="Helical" evidence="11">
    <location>
        <begin position="61"/>
        <end position="81"/>
    </location>
</feature>
<evidence type="ECO:0000256" key="8">
    <source>
        <dbReference type="ARBA" id="ARBA00023214"/>
    </source>
</evidence>
<sequence length="576" mass="60389">MKHKRDYTADNRLLYLCAIALPIGALSTCAAWALLKLIALFTNLFYFQRLSFDASPPATHTLGWIAALLPIAGGLIVGLMARYGSDKIRGHGIPEAIEAILFGKSRMSPKVALLKPVSSGIVIGSGGPFGAEGPIIMTGGSLGSLLAQFLHLTAAERKTLLVAGACAGMTAIFGTPLAAVLLAVELLLFELKPRSLLPVALACAVAGFLRPWLIEAGPLFPTQVAAPGAVALLSCLAAGLASGVLAAALTLALYRVEDWFHRLPLHWMWWPALGGIAVGLGGLLQPRALGVGYDVIGDLLHNHMLLSTALALLVVKALIWLVALGSGTSGGVLAPLLMMGAGLGLVLSPWLPGGSPGLWPLVCMAGVLGSVLGAPLTAIVFAFGLTHADQALLPLIATTAVAYGVNVLLMKRSIMTEKIARRGLHVHREYSVDPLERMHVDELMTPAPQALDAAMPAGEALALCRAADHAHRYYPVIAYKRLAGMVALRQLEQADPARACGDLLVQEGHADVFYLLPQMNARAAAGAMAKLSAARLPVVADRERMQLVGILSLSDLARASAAHAEEESVREKLLGG</sequence>
<evidence type="ECO:0000256" key="4">
    <source>
        <dbReference type="ARBA" id="ARBA00022989"/>
    </source>
</evidence>
<keyword evidence="8" id="KW-0868">Chloride</keyword>
<dbReference type="Gene3D" id="1.10.3080.10">
    <property type="entry name" value="Clc chloride channel"/>
    <property type="match status" value="1"/>
</dbReference>
<evidence type="ECO:0000256" key="2">
    <source>
        <dbReference type="ARBA" id="ARBA00022448"/>
    </source>
</evidence>
<feature type="transmembrane region" description="Helical" evidence="11">
    <location>
        <begin position="160"/>
        <end position="184"/>
    </location>
</feature>
<dbReference type="SUPFAM" id="SSF81340">
    <property type="entry name" value="Clc chloride channel"/>
    <property type="match status" value="1"/>
</dbReference>
<feature type="transmembrane region" description="Helical" evidence="11">
    <location>
        <begin position="305"/>
        <end position="326"/>
    </location>
</feature>
<keyword evidence="5" id="KW-0406">Ion transport</keyword>
<dbReference type="AlphaFoldDB" id="A0A7V8FTC2"/>
<keyword evidence="7" id="KW-0869">Chloride channel</keyword>
<keyword evidence="4 11" id="KW-1133">Transmembrane helix</keyword>
<reference evidence="14" key="1">
    <citation type="journal article" date="2020" name="MBio">
        <title>Horizontal gene transfer to a defensive symbiont with a reduced genome amongst a multipartite beetle microbiome.</title>
        <authorList>
            <person name="Waterworth S.C."/>
            <person name="Florez L.V."/>
            <person name="Rees E.R."/>
            <person name="Hertweck C."/>
            <person name="Kaltenpoth M."/>
            <person name="Kwan J.C."/>
        </authorList>
    </citation>
    <scope>NUCLEOTIDE SEQUENCE [LARGE SCALE GENOMIC DNA]</scope>
</reference>
<feature type="domain" description="CBS" evidence="12">
    <location>
        <begin position="505"/>
        <end position="567"/>
    </location>
</feature>
<feature type="transmembrane region" description="Helical" evidence="11">
    <location>
        <begin position="391"/>
        <end position="409"/>
    </location>
</feature>
<evidence type="ECO:0000313" key="14">
    <source>
        <dbReference type="Proteomes" id="UP000462435"/>
    </source>
</evidence>